<feature type="domain" description="DUF4422" evidence="1">
    <location>
        <begin position="8"/>
        <end position="228"/>
    </location>
</feature>
<name>A0A1H9TY41_BUTFI</name>
<dbReference type="RefSeq" id="WP_027206750.1">
    <property type="nucleotide sequence ID" value="NZ_CP065800.1"/>
</dbReference>
<dbReference type="EMBL" id="FOGJ01000016">
    <property type="protein sequence ID" value="SES01931.1"/>
    <property type="molecule type" value="Genomic_DNA"/>
</dbReference>
<proteinExistence type="predicted"/>
<dbReference type="AlphaFoldDB" id="A0A1H9TY41"/>
<evidence type="ECO:0000259" key="1">
    <source>
        <dbReference type="Pfam" id="PF14393"/>
    </source>
</evidence>
<dbReference type="eggNOG" id="COG1442">
    <property type="taxonomic scope" value="Bacteria"/>
</dbReference>
<organism evidence="2 3">
    <name type="scientific">Butyrivibrio fibrisolvens</name>
    <dbReference type="NCBI Taxonomy" id="831"/>
    <lineage>
        <taxon>Bacteria</taxon>
        <taxon>Bacillati</taxon>
        <taxon>Bacillota</taxon>
        <taxon>Clostridia</taxon>
        <taxon>Lachnospirales</taxon>
        <taxon>Lachnospiraceae</taxon>
        <taxon>Butyrivibrio</taxon>
    </lineage>
</organism>
<dbReference type="Pfam" id="PF14393">
    <property type="entry name" value="DUF4422"/>
    <property type="match status" value="1"/>
</dbReference>
<dbReference type="InterPro" id="IPR025536">
    <property type="entry name" value="DUF4422"/>
</dbReference>
<protein>
    <recommendedName>
        <fullName evidence="1">DUF4422 domain-containing protein</fullName>
    </recommendedName>
</protein>
<dbReference type="Proteomes" id="UP000182584">
    <property type="component" value="Unassembled WGS sequence"/>
</dbReference>
<sequence>MKKYQSVKIIVNTHKKYWMPHSKMYIPMQVGAALDKDKDGNPKDLGYQKDNDGDNISEKNPLYCELTGLYWAWKNLDADYIGLCHYRRYFGGFRSSRNPKGRILLRRELQPMLGKYRVFLPTKRHYVIESLYSHYQHTHYIEHLYVTRGIISQMYPEYIETYDKVLRQTSGHMFNMMIMDRELLNEYCTWLFNILEELEKKIDVRHMSHFQGRYCGRVSEIIFNVWLDYQIETGRIDRSEVKILPYVYMEKIDWVKKISKFLRAKLFHEKYEV</sequence>
<evidence type="ECO:0000313" key="2">
    <source>
        <dbReference type="EMBL" id="SES01931.1"/>
    </source>
</evidence>
<dbReference type="OrthoDB" id="9798746at2"/>
<reference evidence="2 3" key="1">
    <citation type="submission" date="2016-10" db="EMBL/GenBank/DDBJ databases">
        <authorList>
            <person name="de Groot N.N."/>
        </authorList>
    </citation>
    <scope>NUCLEOTIDE SEQUENCE [LARGE SCALE GENOMIC DNA]</scope>
    <source>
        <strain evidence="2 3">AR40</strain>
    </source>
</reference>
<accession>A0A1H9TY41</accession>
<evidence type="ECO:0000313" key="3">
    <source>
        <dbReference type="Proteomes" id="UP000182584"/>
    </source>
</evidence>
<gene>
    <name evidence="2" type="ORF">SAMN04487884_11670</name>
</gene>